<reference evidence="5" key="1">
    <citation type="submission" date="2020-11" db="EMBL/GenBank/DDBJ databases">
        <authorList>
            <person name="Tran Van P."/>
        </authorList>
    </citation>
    <scope>NUCLEOTIDE SEQUENCE</scope>
</reference>
<name>A0A7R9KDV9_9ACAR</name>
<dbReference type="EMBL" id="OC855138">
    <property type="protein sequence ID" value="CAD7621312.1"/>
    <property type="molecule type" value="Genomic_DNA"/>
</dbReference>
<dbReference type="InterPro" id="IPR010987">
    <property type="entry name" value="Glutathione-S-Trfase_C-like"/>
</dbReference>
<dbReference type="SUPFAM" id="SSF47616">
    <property type="entry name" value="GST C-terminal domain-like"/>
    <property type="match status" value="1"/>
</dbReference>
<dbReference type="Pfam" id="PF02798">
    <property type="entry name" value="GST_N"/>
    <property type="match status" value="1"/>
</dbReference>
<organism evidence="5">
    <name type="scientific">Medioppia subpectinata</name>
    <dbReference type="NCBI Taxonomy" id="1979941"/>
    <lineage>
        <taxon>Eukaryota</taxon>
        <taxon>Metazoa</taxon>
        <taxon>Ecdysozoa</taxon>
        <taxon>Arthropoda</taxon>
        <taxon>Chelicerata</taxon>
        <taxon>Arachnida</taxon>
        <taxon>Acari</taxon>
        <taxon>Acariformes</taxon>
        <taxon>Sarcoptiformes</taxon>
        <taxon>Oribatida</taxon>
        <taxon>Brachypylina</taxon>
        <taxon>Oppioidea</taxon>
        <taxon>Oppiidae</taxon>
        <taxon>Medioppia</taxon>
    </lineage>
</organism>
<gene>
    <name evidence="5" type="ORF">OSB1V03_LOCUS1784</name>
</gene>
<proteinExistence type="inferred from homology"/>
<feature type="domain" description="GST N-terminal" evidence="3">
    <location>
        <begin position="1"/>
        <end position="37"/>
    </location>
</feature>
<feature type="domain" description="GST C-terminal" evidence="4">
    <location>
        <begin position="43"/>
        <end position="176"/>
    </location>
</feature>
<dbReference type="SUPFAM" id="SSF52833">
    <property type="entry name" value="Thioredoxin-like"/>
    <property type="match status" value="1"/>
</dbReference>
<dbReference type="InterPro" id="IPR040079">
    <property type="entry name" value="Glutathione_S-Trfase"/>
</dbReference>
<evidence type="ECO:0000313" key="5">
    <source>
        <dbReference type="EMBL" id="CAD7621312.1"/>
    </source>
</evidence>
<dbReference type="PROSITE" id="PS50404">
    <property type="entry name" value="GST_NTER"/>
    <property type="match status" value="1"/>
</dbReference>
<sequence length="206" mass="23376">MILNPNKAVPVVVDDGFVLWESRAIMQYLCNRYAPDSTLYPTDPKQRALVDRALNFDYGIAVHIGYFIGTKLIMNMEPAADKLAGLHASLKILDQLIGANRYLVGNQLTIADLSQLSLNAYLDIIGIDVTPYANYQRWLAGLRVELTYFNEINVIAPNDWHSLLDKLVNIRTDTPNHRPSSDPMNTTYSSNDIFNIYPYNIFYDVN</sequence>
<dbReference type="InterPro" id="IPR004045">
    <property type="entry name" value="Glutathione_S-Trfase_N"/>
</dbReference>
<dbReference type="PANTHER" id="PTHR43969">
    <property type="entry name" value="GLUTATHIONE S TRANSFERASE D10, ISOFORM A-RELATED"/>
    <property type="match status" value="1"/>
</dbReference>
<evidence type="ECO:0000313" key="6">
    <source>
        <dbReference type="Proteomes" id="UP000759131"/>
    </source>
</evidence>
<dbReference type="OrthoDB" id="414243at2759"/>
<dbReference type="Pfam" id="PF00043">
    <property type="entry name" value="GST_C"/>
    <property type="match status" value="1"/>
</dbReference>
<dbReference type="SFLD" id="SFLDS00019">
    <property type="entry name" value="Glutathione_Transferase_(cytos"/>
    <property type="match status" value="1"/>
</dbReference>
<dbReference type="Proteomes" id="UP000759131">
    <property type="component" value="Unassembled WGS sequence"/>
</dbReference>
<evidence type="ECO:0000259" key="3">
    <source>
        <dbReference type="PROSITE" id="PS50404"/>
    </source>
</evidence>
<keyword evidence="6" id="KW-1185">Reference proteome</keyword>
<dbReference type="InterPro" id="IPR036249">
    <property type="entry name" value="Thioredoxin-like_sf"/>
</dbReference>
<accession>A0A7R9KDV9</accession>
<dbReference type="Gene3D" id="3.40.30.10">
    <property type="entry name" value="Glutaredoxin"/>
    <property type="match status" value="1"/>
</dbReference>
<comment type="subunit">
    <text evidence="1">Homodimer.</text>
</comment>
<dbReference type="PANTHER" id="PTHR43969:SF9">
    <property type="entry name" value="GLUTATHIONE S TRANSFERASE D10, ISOFORM A-RELATED"/>
    <property type="match status" value="1"/>
</dbReference>
<dbReference type="SFLD" id="SFLDG00358">
    <property type="entry name" value="Main_(cytGST)"/>
    <property type="match status" value="1"/>
</dbReference>
<dbReference type="GO" id="GO:0004364">
    <property type="term" value="F:glutathione transferase activity"/>
    <property type="evidence" value="ECO:0007669"/>
    <property type="project" value="TreeGrafter"/>
</dbReference>
<dbReference type="PROSITE" id="PS50405">
    <property type="entry name" value="GST_CTER"/>
    <property type="match status" value="1"/>
</dbReference>
<evidence type="ECO:0000256" key="1">
    <source>
        <dbReference type="ARBA" id="ARBA00011738"/>
    </source>
</evidence>
<dbReference type="Gene3D" id="1.20.1050.10">
    <property type="match status" value="1"/>
</dbReference>
<dbReference type="InterPro" id="IPR004046">
    <property type="entry name" value="GST_C"/>
</dbReference>
<evidence type="ECO:0000256" key="2">
    <source>
        <dbReference type="RuleBase" id="RU003494"/>
    </source>
</evidence>
<protein>
    <recommendedName>
        <fullName evidence="7">Glutathione S-transferase</fullName>
    </recommendedName>
</protein>
<dbReference type="EMBL" id="CAJPIZ010000563">
    <property type="protein sequence ID" value="CAG2101742.1"/>
    <property type="molecule type" value="Genomic_DNA"/>
</dbReference>
<evidence type="ECO:0000259" key="4">
    <source>
        <dbReference type="PROSITE" id="PS50405"/>
    </source>
</evidence>
<dbReference type="AlphaFoldDB" id="A0A7R9KDV9"/>
<comment type="similarity">
    <text evidence="2">Belongs to the GST superfamily.</text>
</comment>
<dbReference type="GO" id="GO:0006749">
    <property type="term" value="P:glutathione metabolic process"/>
    <property type="evidence" value="ECO:0007669"/>
    <property type="project" value="TreeGrafter"/>
</dbReference>
<evidence type="ECO:0008006" key="7">
    <source>
        <dbReference type="Google" id="ProtNLM"/>
    </source>
</evidence>
<dbReference type="InterPro" id="IPR036282">
    <property type="entry name" value="Glutathione-S-Trfase_C_sf"/>
</dbReference>